<sequence>KTHREQHESYASSAIGHTYVAGNLNLTEQVKQYIEKLNGTQHNITSWGLTNSYAYWTNSSLANDVLPITATVGAINFISPTVDLISMIHDLQFVTVVHLFNVTKTICGPFHLPINVCLELHDNGHLKKKNVTFDMNRTPKRGKWTKILRTTNLKGQAPTVNRESQNKEEPRSLEKWTSGTNFTVNVTFSGFFAYETESSAENETKYHIVPVGNLSDASKGLVKKGDNLMFTIQGSYLRHIVFRRIGTFKLILIS</sequence>
<evidence type="ECO:0000313" key="1">
    <source>
        <dbReference type="EMBL" id="JAC23452.1"/>
    </source>
</evidence>
<feature type="non-terminal residue" evidence="1">
    <location>
        <position position="1"/>
    </location>
</feature>
<dbReference type="AlphaFoldDB" id="A0A023FP00"/>
<name>A0A023FP00_AMBCJ</name>
<reference evidence="1" key="1">
    <citation type="submission" date="2014-03" db="EMBL/GenBank/DDBJ databases">
        <title>The sialotranscriptome of Amblyomma triste, Amblyomma parvum and Amblyomma cajennense ticks, uncovered by 454-based RNA-seq.</title>
        <authorList>
            <person name="Garcia G.R."/>
            <person name="Gardinassi L.G."/>
            <person name="Ribeiro J.M."/>
            <person name="Anatriello E."/>
            <person name="Ferreira B.R."/>
            <person name="Moreira H.N."/>
            <person name="Mafra C."/>
            <person name="Olegario M.M."/>
            <person name="Szabo P.J."/>
            <person name="Miranda-Santos I.K."/>
            <person name="Maruyama S.R."/>
        </authorList>
    </citation>
    <scope>NUCLEOTIDE SEQUENCE</scope>
    <source>
        <strain evidence="1">Uberlandia</strain>
        <tissue evidence="1">Salivary glands</tissue>
    </source>
</reference>
<organism evidence="1">
    <name type="scientific">Amblyomma cajennense</name>
    <name type="common">Cayenne tick</name>
    <name type="synonym">Acarus cajennensis</name>
    <dbReference type="NCBI Taxonomy" id="34607"/>
    <lineage>
        <taxon>Eukaryota</taxon>
        <taxon>Metazoa</taxon>
        <taxon>Ecdysozoa</taxon>
        <taxon>Arthropoda</taxon>
        <taxon>Chelicerata</taxon>
        <taxon>Arachnida</taxon>
        <taxon>Acari</taxon>
        <taxon>Parasitiformes</taxon>
        <taxon>Ixodida</taxon>
        <taxon>Ixodoidea</taxon>
        <taxon>Ixodidae</taxon>
        <taxon>Amblyomminae</taxon>
        <taxon>Amblyomma</taxon>
    </lineage>
</organism>
<proteinExistence type="evidence at transcript level"/>
<dbReference type="EMBL" id="GBBK01001030">
    <property type="protein sequence ID" value="JAC23452.1"/>
    <property type="molecule type" value="mRNA"/>
</dbReference>
<accession>A0A023FP00</accession>
<protein>
    <submittedName>
        <fullName evidence="1">Uncharacterized protein</fullName>
    </submittedName>
</protein>